<sequence>MPQAAWSGSIVMQRKKGQFTSSKASSDEVGGGASSDWNAAHGSGQDEPEILCTHCGTSSKTTPMMRRGPAGPRSLCNACGLKWANKGSLGWKKGVGVLELQVMVMVWGYERLSREAFLEVFSLTTTKDAWVDQVWEQRVKSLYSSLQDVEWRTFLSVSCGTLGPNEVDESSIQKSCEKGGLGIQRLEHVANRIDDRKNRGKHEAGVLRDLSRVSSGVQETSLKATQSNSDANESGAITTVPDIVSSNGDNSAVTAER</sequence>
<evidence type="ECO:0000256" key="3">
    <source>
        <dbReference type="ARBA" id="ARBA00023163"/>
    </source>
</evidence>
<dbReference type="Pfam" id="PF00320">
    <property type="entry name" value="GATA"/>
    <property type="match status" value="1"/>
</dbReference>
<dbReference type="AlphaFoldDB" id="A0A438GMZ5"/>
<dbReference type="SUPFAM" id="SSF57716">
    <property type="entry name" value="Glucocorticoid receptor-like (DNA-binding domain)"/>
    <property type="match status" value="1"/>
</dbReference>
<dbReference type="EMBL" id="QGNW01000389">
    <property type="protein sequence ID" value="RVW73548.1"/>
    <property type="molecule type" value="Genomic_DNA"/>
</dbReference>
<evidence type="ECO:0000313" key="6">
    <source>
        <dbReference type="EMBL" id="RVW73548.1"/>
    </source>
</evidence>
<protein>
    <submittedName>
        <fullName evidence="6">GATA transcription factor 24</fullName>
    </submittedName>
</protein>
<gene>
    <name evidence="6" type="primary">GATA24_6</name>
    <name evidence="6" type="ORF">CK203_062106</name>
</gene>
<keyword evidence="2" id="KW-0238">DNA-binding</keyword>
<feature type="compositionally biased region" description="Polar residues" evidence="4">
    <location>
        <begin position="244"/>
        <end position="257"/>
    </location>
</feature>
<name>A0A438GMZ5_VITVI</name>
<comment type="caution">
    <text evidence="6">The sequence shown here is derived from an EMBL/GenBank/DDBJ whole genome shotgun (WGS) entry which is preliminary data.</text>
</comment>
<dbReference type="InterPro" id="IPR045280">
    <property type="entry name" value="TIFY-like"/>
</dbReference>
<keyword evidence="1" id="KW-0805">Transcription regulation</keyword>
<dbReference type="PANTHER" id="PTHR46125:SF24">
    <property type="entry name" value="GATA TRANSCRIPTION FACTOR 18"/>
    <property type="match status" value="1"/>
</dbReference>
<evidence type="ECO:0000259" key="5">
    <source>
        <dbReference type="PROSITE" id="PS00344"/>
    </source>
</evidence>
<organism evidence="6 7">
    <name type="scientific">Vitis vinifera</name>
    <name type="common">Grape</name>
    <dbReference type="NCBI Taxonomy" id="29760"/>
    <lineage>
        <taxon>Eukaryota</taxon>
        <taxon>Viridiplantae</taxon>
        <taxon>Streptophyta</taxon>
        <taxon>Embryophyta</taxon>
        <taxon>Tracheophyta</taxon>
        <taxon>Spermatophyta</taxon>
        <taxon>Magnoliopsida</taxon>
        <taxon>eudicotyledons</taxon>
        <taxon>Gunneridae</taxon>
        <taxon>Pentapetalae</taxon>
        <taxon>rosids</taxon>
        <taxon>Vitales</taxon>
        <taxon>Vitaceae</taxon>
        <taxon>Viteae</taxon>
        <taxon>Vitis</taxon>
    </lineage>
</organism>
<dbReference type="PROSITE" id="PS00344">
    <property type="entry name" value="GATA_ZN_FINGER_1"/>
    <property type="match status" value="1"/>
</dbReference>
<dbReference type="PANTHER" id="PTHR46125">
    <property type="entry name" value="GATA TRANSCRIPTION FACTOR 28"/>
    <property type="match status" value="1"/>
</dbReference>
<dbReference type="InterPro" id="IPR000679">
    <property type="entry name" value="Znf_GATA"/>
</dbReference>
<evidence type="ECO:0000313" key="7">
    <source>
        <dbReference type="Proteomes" id="UP000288805"/>
    </source>
</evidence>
<proteinExistence type="predicted"/>
<evidence type="ECO:0000256" key="1">
    <source>
        <dbReference type="ARBA" id="ARBA00023015"/>
    </source>
</evidence>
<feature type="region of interest" description="Disordered" evidence="4">
    <location>
        <begin position="218"/>
        <end position="257"/>
    </location>
</feature>
<reference evidence="6 7" key="1">
    <citation type="journal article" date="2018" name="PLoS Genet.">
        <title>Population sequencing reveals clonal diversity and ancestral inbreeding in the grapevine cultivar Chardonnay.</title>
        <authorList>
            <person name="Roach M.J."/>
            <person name="Johnson D.L."/>
            <person name="Bohlmann J."/>
            <person name="van Vuuren H.J."/>
            <person name="Jones S.J."/>
            <person name="Pretorius I.S."/>
            <person name="Schmidt S.A."/>
            <person name="Borneman A.R."/>
        </authorList>
    </citation>
    <scope>NUCLEOTIDE SEQUENCE [LARGE SCALE GENOMIC DNA]</scope>
    <source>
        <strain evidence="7">cv. Chardonnay</strain>
        <tissue evidence="6">Leaf</tissue>
    </source>
</reference>
<evidence type="ECO:0000256" key="2">
    <source>
        <dbReference type="ARBA" id="ARBA00023125"/>
    </source>
</evidence>
<feature type="compositionally biased region" description="Polar residues" evidence="4">
    <location>
        <begin position="218"/>
        <end position="237"/>
    </location>
</feature>
<accession>A0A438GMZ5</accession>
<dbReference type="CDD" id="cd00202">
    <property type="entry name" value="ZnF_GATA"/>
    <property type="match status" value="1"/>
</dbReference>
<dbReference type="GO" id="GO:0006355">
    <property type="term" value="P:regulation of DNA-templated transcription"/>
    <property type="evidence" value="ECO:0007669"/>
    <property type="project" value="InterPro"/>
</dbReference>
<feature type="domain" description="GATA-type" evidence="5">
    <location>
        <begin position="52"/>
        <end position="79"/>
    </location>
</feature>
<evidence type="ECO:0000256" key="4">
    <source>
        <dbReference type="SAM" id="MobiDB-lite"/>
    </source>
</evidence>
<dbReference type="Proteomes" id="UP000288805">
    <property type="component" value="Unassembled WGS sequence"/>
</dbReference>
<keyword evidence="3" id="KW-0804">Transcription</keyword>
<dbReference type="InterPro" id="IPR013088">
    <property type="entry name" value="Znf_NHR/GATA"/>
</dbReference>
<dbReference type="Gene3D" id="3.30.50.10">
    <property type="entry name" value="Erythroid Transcription Factor GATA-1, subunit A"/>
    <property type="match status" value="1"/>
</dbReference>
<dbReference type="SMART" id="SM00401">
    <property type="entry name" value="ZnF_GATA"/>
    <property type="match status" value="1"/>
</dbReference>
<feature type="region of interest" description="Disordered" evidence="4">
    <location>
        <begin position="1"/>
        <end position="45"/>
    </location>
</feature>
<dbReference type="GO" id="GO:0008270">
    <property type="term" value="F:zinc ion binding"/>
    <property type="evidence" value="ECO:0007669"/>
    <property type="project" value="InterPro"/>
</dbReference>
<dbReference type="GO" id="GO:0043565">
    <property type="term" value="F:sequence-specific DNA binding"/>
    <property type="evidence" value="ECO:0007669"/>
    <property type="project" value="InterPro"/>
</dbReference>